<organism evidence="8 9">
    <name type="scientific">Aeromonas schubertii</name>
    <dbReference type="NCBI Taxonomy" id="652"/>
    <lineage>
        <taxon>Bacteria</taxon>
        <taxon>Pseudomonadati</taxon>
        <taxon>Pseudomonadota</taxon>
        <taxon>Gammaproteobacteria</taxon>
        <taxon>Aeromonadales</taxon>
        <taxon>Aeromonadaceae</taxon>
        <taxon>Aeromonas</taxon>
    </lineage>
</organism>
<accession>A0ABS7VAE5</accession>
<keyword evidence="5" id="KW-0812">Transmembrane</keyword>
<keyword evidence="5" id="KW-1133">Transmembrane helix</keyword>
<dbReference type="InterPro" id="IPR004090">
    <property type="entry name" value="Chemotax_Me-accpt_rcpt"/>
</dbReference>
<dbReference type="RefSeq" id="WP_224162717.1">
    <property type="nucleotide sequence ID" value="NZ_JAIRBT010000009.1"/>
</dbReference>
<dbReference type="PRINTS" id="PR00260">
    <property type="entry name" value="CHEMTRNSDUCR"/>
</dbReference>
<keyword evidence="9" id="KW-1185">Reference proteome</keyword>
<protein>
    <submittedName>
        <fullName evidence="8">Methyl-accepting chemotaxis protein</fullName>
    </submittedName>
</protein>
<dbReference type="InterPro" id="IPR004089">
    <property type="entry name" value="MCPsignal_dom"/>
</dbReference>
<keyword evidence="2 4" id="KW-0807">Transducer</keyword>
<dbReference type="SMART" id="SM00283">
    <property type="entry name" value="MA"/>
    <property type="match status" value="1"/>
</dbReference>
<keyword evidence="5" id="KW-0472">Membrane</keyword>
<evidence type="ECO:0000256" key="2">
    <source>
        <dbReference type="ARBA" id="ARBA00023224"/>
    </source>
</evidence>
<dbReference type="SUPFAM" id="SSF58104">
    <property type="entry name" value="Methyl-accepting chemotaxis protein (MCP) signaling domain"/>
    <property type="match status" value="1"/>
</dbReference>
<dbReference type="InterPro" id="IPR000014">
    <property type="entry name" value="PAS"/>
</dbReference>
<sequence length="517" mass="57223">MSIGHSSLVDQEVDFADDEQLVSTTDLRGIITYANDHFCRVAGYTREELIGKPHNMVRHPDMPKAAFGDLWHHLKAGEPWRGLVKNRCKDGRYYWVDAYVTPIYENGTICGFQSVRCRTPPESKAIATRLYGDLKRQERQTKRGAGLLKTLSPWLAKGLMAASAGALFWLAGPLTALWVLLPLVAGIVLMRDSLITTPRFLQSLSREYDSVSRLIFSGNSPHSIADFHIKLWQARIRTVLGRVDDATYSLKGLADDLTGSARLASQAITDQDQQIQQVATAITEMASTANEITRNIQETSSQIDEARRHCQQTDGQLGEVGQEMDKLATQAKDAFDSAVALANEADRIGHVMSEIQGIADQTNLLALNAAIEAARAGEQGRGFAVVADEVRSLSTRTHGATEQIQESIGHIQKTLNEWRDVMHRNLEQTAHCLTTTRAGSDNLHRMLEEIDKISDFSTQISAAAMEQQTVVEEISRNVNQISSLSHDNSLKIEEVTQSSTSLLGRTNQLKELTRTFG</sequence>
<comment type="subcellular location">
    <subcellularLocation>
        <location evidence="1">Membrane</location>
    </subcellularLocation>
</comment>
<comment type="caution">
    <text evidence="8">The sequence shown here is derived from an EMBL/GenBank/DDBJ whole genome shotgun (WGS) entry which is preliminary data.</text>
</comment>
<dbReference type="InterPro" id="IPR035965">
    <property type="entry name" value="PAS-like_dom_sf"/>
</dbReference>
<dbReference type="InterPro" id="IPR013655">
    <property type="entry name" value="PAS_fold_3"/>
</dbReference>
<name>A0ABS7VAE5_9GAMM</name>
<dbReference type="Gene3D" id="3.30.450.20">
    <property type="entry name" value="PAS domain"/>
    <property type="match status" value="1"/>
</dbReference>
<dbReference type="Pfam" id="PF00015">
    <property type="entry name" value="MCPsignal"/>
    <property type="match status" value="1"/>
</dbReference>
<dbReference type="Proteomes" id="UP000774958">
    <property type="component" value="Unassembled WGS sequence"/>
</dbReference>
<dbReference type="PROSITE" id="PS50112">
    <property type="entry name" value="PAS"/>
    <property type="match status" value="1"/>
</dbReference>
<dbReference type="Pfam" id="PF08447">
    <property type="entry name" value="PAS_3"/>
    <property type="match status" value="1"/>
</dbReference>
<proteinExistence type="inferred from homology"/>
<dbReference type="CDD" id="cd11386">
    <property type="entry name" value="MCP_signal"/>
    <property type="match status" value="1"/>
</dbReference>
<dbReference type="PANTHER" id="PTHR32089">
    <property type="entry name" value="METHYL-ACCEPTING CHEMOTAXIS PROTEIN MCPB"/>
    <property type="match status" value="1"/>
</dbReference>
<feature type="domain" description="Methyl-accepting transducer" evidence="6">
    <location>
        <begin position="246"/>
        <end position="482"/>
    </location>
</feature>
<comment type="similarity">
    <text evidence="3">Belongs to the methyl-accepting chemotaxis (MCP) protein family.</text>
</comment>
<feature type="transmembrane region" description="Helical" evidence="5">
    <location>
        <begin position="167"/>
        <end position="190"/>
    </location>
</feature>
<reference evidence="8 9" key="1">
    <citation type="submission" date="2021-09" db="EMBL/GenBank/DDBJ databases">
        <title>Aeromonas schubertii isolated from Asian sea bass.</title>
        <authorList>
            <person name="Pinpimai K."/>
        </authorList>
    </citation>
    <scope>NUCLEOTIDE SEQUENCE [LARGE SCALE GENOMIC DNA]</scope>
    <source>
        <strain evidence="8 9">CHULA2021a</strain>
    </source>
</reference>
<dbReference type="EMBL" id="JAIRBT010000009">
    <property type="protein sequence ID" value="MBZ6066370.1"/>
    <property type="molecule type" value="Genomic_DNA"/>
</dbReference>
<feature type="domain" description="PAS" evidence="7">
    <location>
        <begin position="26"/>
        <end position="61"/>
    </location>
</feature>
<dbReference type="CDD" id="cd00130">
    <property type="entry name" value="PAS"/>
    <property type="match status" value="1"/>
</dbReference>
<evidence type="ECO:0000256" key="3">
    <source>
        <dbReference type="ARBA" id="ARBA00029447"/>
    </source>
</evidence>
<dbReference type="PANTHER" id="PTHR32089:SF52">
    <property type="entry name" value="CHEMOTAXIS SIGNAL TRANSDUCTION SYSTEM METHYL ACCEPTING SENSORY TRANSDUCER WITH PAS SENSORY DOMAIN"/>
    <property type="match status" value="1"/>
</dbReference>
<evidence type="ECO:0000259" key="6">
    <source>
        <dbReference type="PROSITE" id="PS50111"/>
    </source>
</evidence>
<evidence type="ECO:0000259" key="7">
    <source>
        <dbReference type="PROSITE" id="PS50112"/>
    </source>
</evidence>
<dbReference type="NCBIfam" id="TIGR00229">
    <property type="entry name" value="sensory_box"/>
    <property type="match status" value="1"/>
</dbReference>
<evidence type="ECO:0000313" key="9">
    <source>
        <dbReference type="Proteomes" id="UP000774958"/>
    </source>
</evidence>
<dbReference type="Gene3D" id="1.10.287.950">
    <property type="entry name" value="Methyl-accepting chemotaxis protein"/>
    <property type="match status" value="1"/>
</dbReference>
<evidence type="ECO:0000313" key="8">
    <source>
        <dbReference type="EMBL" id="MBZ6066370.1"/>
    </source>
</evidence>
<dbReference type="SUPFAM" id="SSF55785">
    <property type="entry name" value="PYP-like sensor domain (PAS domain)"/>
    <property type="match status" value="1"/>
</dbReference>
<dbReference type="PROSITE" id="PS50111">
    <property type="entry name" value="CHEMOTAXIS_TRANSDUC_2"/>
    <property type="match status" value="1"/>
</dbReference>
<evidence type="ECO:0000256" key="1">
    <source>
        <dbReference type="ARBA" id="ARBA00004370"/>
    </source>
</evidence>
<gene>
    <name evidence="8" type="ORF">LA374_09120</name>
</gene>
<evidence type="ECO:0000256" key="4">
    <source>
        <dbReference type="PROSITE-ProRule" id="PRU00284"/>
    </source>
</evidence>
<evidence type="ECO:0000256" key="5">
    <source>
        <dbReference type="SAM" id="Phobius"/>
    </source>
</evidence>